<dbReference type="Proteomes" id="UP001296776">
    <property type="component" value="Unassembled WGS sequence"/>
</dbReference>
<feature type="region of interest" description="Disordered" evidence="1">
    <location>
        <begin position="881"/>
        <end position="913"/>
    </location>
</feature>
<feature type="domain" description="Alkaline phosphatase-like protein PglZ second" evidence="2">
    <location>
        <begin position="211"/>
        <end position="386"/>
    </location>
</feature>
<evidence type="ECO:0000259" key="2">
    <source>
        <dbReference type="Pfam" id="PF25861"/>
    </source>
</evidence>
<dbReference type="InterPro" id="IPR047992">
    <property type="entry name" value="BREX_PglZ"/>
</dbReference>
<feature type="domain" description="Alkaline phosphatase-like protein PglZ C-terminal" evidence="3">
    <location>
        <begin position="938"/>
        <end position="1038"/>
    </location>
</feature>
<keyword evidence="5" id="KW-1185">Reference proteome</keyword>
<feature type="compositionally biased region" description="Acidic residues" evidence="1">
    <location>
        <begin position="83"/>
        <end position="92"/>
    </location>
</feature>
<dbReference type="Pfam" id="PF25863">
    <property type="entry name" value="PglZ_C"/>
    <property type="match status" value="1"/>
</dbReference>
<feature type="compositionally biased region" description="Low complexity" evidence="1">
    <location>
        <begin position="431"/>
        <end position="441"/>
    </location>
</feature>
<dbReference type="EMBL" id="NRSJ01000016">
    <property type="protein sequence ID" value="MBK1704934.1"/>
    <property type="molecule type" value="Genomic_DNA"/>
</dbReference>
<organism evidence="4 5">
    <name type="scientific">Halochromatium glycolicum</name>
    <dbReference type="NCBI Taxonomy" id="85075"/>
    <lineage>
        <taxon>Bacteria</taxon>
        <taxon>Pseudomonadati</taxon>
        <taxon>Pseudomonadota</taxon>
        <taxon>Gammaproteobacteria</taxon>
        <taxon>Chromatiales</taxon>
        <taxon>Chromatiaceae</taxon>
        <taxon>Halochromatium</taxon>
    </lineage>
</organism>
<evidence type="ECO:0000313" key="5">
    <source>
        <dbReference type="Proteomes" id="UP001296776"/>
    </source>
</evidence>
<dbReference type="InterPro" id="IPR058881">
    <property type="entry name" value="PglZ_2nd"/>
</dbReference>
<evidence type="ECO:0000313" key="4">
    <source>
        <dbReference type="EMBL" id="MBK1704934.1"/>
    </source>
</evidence>
<feature type="compositionally biased region" description="Low complexity" evidence="1">
    <location>
        <begin position="897"/>
        <end position="908"/>
    </location>
</feature>
<dbReference type="AlphaFoldDB" id="A0AAJ0U465"/>
<gene>
    <name evidence="4" type="ORF">CKO40_10390</name>
</gene>
<dbReference type="RefSeq" id="WP_200346146.1">
    <property type="nucleotide sequence ID" value="NZ_NRSJ01000016.1"/>
</dbReference>
<name>A0AAJ0U465_9GAMM</name>
<sequence length="1040" mass="113211">MTLLDETTLPKPILAQVRAILARDADADRMALVWPDPITPAERVQQVDGVALRFVWCASELALRERLVANRGAPGAAPKADPEADPGADPEADPEVVLEAAAGETGQAAGDPRLVLLTPLDERRLSRDLLARLWGHAPKRISPWRTLEQLLRLREIDPRLTTKDYRWISACLLEQYDRYRDRVQFGEVLDFDLAWRALATALLDLDGEGLDLDMLLDWSQRPDSTARVAALPEPMAQHLEDWLRPRLGEQVQVVLALWRNGQAGGMLAIGLVCSLLYGRERQPSDRQPSDRQPSDRQSSDRQSSDRQPGRSALATLLQARGRFSERLLGGAAIPEPLLARFGAAAVSHLERALAANPALEIGPIVDAAEQLLASLELTQLAVESDLLPKGYALRLTAFTQALEQVLDQVLDQVSEPIQPQSPERPPERSSKQSSSPSAQQPKNRAPGRRRAQVGLTQSILAAQETLAQLERHRLAGRQDAGRAQQLQTARMALRACQWLATSPASDAPPAAAIQDYLAHGGWLDWARSKLWRGDAHEPLSRVYKRLSARLAERREAFNQGFARHLPAIARGDRIADWVVPIEDGLAQRVAPLADARPVLLVVLDGMSQAVYRELAEDLLRHHWVELQPLEPAAETCLLAALPTITRLSRYALLSGSLGEGVSSDEKRAFASHAALRRVSSAKAPPQLFHKAELTEPRSGSLSERLRAAIASEQPRVIGAVVNAVDDQLSSNAQLGVPWSLAALAVLRQMLEAARESGRLVVLTSDHGHVLDHDMQRRQAATDAERFRSAAELSAGAEPEPGEVLVEGRRVATPEQRVVLPWSEQLRYGAQKMGYHGGGAPQEVLVPFGVFRSAGDSAPVAGWQEVPRREPDWWLLDGETAMTSKTRSSSAAPAGVEAAPSPAQSPARSSARDAAKAAGQLALDLAAETAATGGHRDAGPDWIDALLASPVYQQIKGRGGRVPISDAQLRRLLSLLAQGDGQQMMEPLAKGLGIPSIRLPGLLAGASRRLNLDGYPLLSVDRAAKTVRLDIRSLRVQFELD</sequence>
<protein>
    <recommendedName>
        <fullName evidence="6">PglZ domain-containing protein</fullName>
    </recommendedName>
</protein>
<dbReference type="InterPro" id="IPR058882">
    <property type="entry name" value="PglZ_C"/>
</dbReference>
<feature type="compositionally biased region" description="Polar residues" evidence="1">
    <location>
        <begin position="881"/>
        <end position="890"/>
    </location>
</feature>
<dbReference type="Pfam" id="PF25861">
    <property type="entry name" value="PglZ_2nd"/>
    <property type="match status" value="1"/>
</dbReference>
<proteinExistence type="predicted"/>
<reference evidence="4" key="1">
    <citation type="submission" date="2017-08" db="EMBL/GenBank/DDBJ databases">
        <authorList>
            <person name="Imhoff J.F."/>
            <person name="Rahn T."/>
            <person name="Kuenzel S."/>
            <person name="Neulinger S.C."/>
        </authorList>
    </citation>
    <scope>NUCLEOTIDE SEQUENCE</scope>
    <source>
        <strain evidence="4">DSM 11080</strain>
    </source>
</reference>
<evidence type="ECO:0008006" key="6">
    <source>
        <dbReference type="Google" id="ProtNLM"/>
    </source>
</evidence>
<comment type="caution">
    <text evidence="4">The sequence shown here is derived from an EMBL/GenBank/DDBJ whole genome shotgun (WGS) entry which is preliminary data.</text>
</comment>
<feature type="region of interest" description="Disordered" evidence="1">
    <location>
        <begin position="281"/>
        <end position="310"/>
    </location>
</feature>
<feature type="region of interest" description="Disordered" evidence="1">
    <location>
        <begin position="416"/>
        <end position="451"/>
    </location>
</feature>
<feature type="compositionally biased region" description="Basic and acidic residues" evidence="1">
    <location>
        <begin position="281"/>
        <end position="308"/>
    </location>
</feature>
<dbReference type="NCBIfam" id="NF033446">
    <property type="entry name" value="BREX_PglZ_2"/>
    <property type="match status" value="1"/>
</dbReference>
<dbReference type="Pfam" id="PF08665">
    <property type="entry name" value="PglZ"/>
    <property type="match status" value="1"/>
</dbReference>
<evidence type="ECO:0000256" key="1">
    <source>
        <dbReference type="SAM" id="MobiDB-lite"/>
    </source>
</evidence>
<reference evidence="4" key="2">
    <citation type="journal article" date="2020" name="Microorganisms">
        <title>Osmotic Adaptation and Compatible Solute Biosynthesis of Phototrophic Bacteria as Revealed from Genome Analyses.</title>
        <authorList>
            <person name="Imhoff J.F."/>
            <person name="Rahn T."/>
            <person name="Kunzel S."/>
            <person name="Keller A."/>
            <person name="Neulinger S.C."/>
        </authorList>
    </citation>
    <scope>NUCLEOTIDE SEQUENCE</scope>
    <source>
        <strain evidence="4">DSM 11080</strain>
    </source>
</reference>
<accession>A0AAJ0U465</accession>
<evidence type="ECO:0000259" key="3">
    <source>
        <dbReference type="Pfam" id="PF25863"/>
    </source>
</evidence>
<feature type="region of interest" description="Disordered" evidence="1">
    <location>
        <begin position="72"/>
        <end position="92"/>
    </location>
</feature>